<evidence type="ECO:0000256" key="17">
    <source>
        <dbReference type="ARBA" id="ARBA00078074"/>
    </source>
</evidence>
<dbReference type="Proteomes" id="UP000587586">
    <property type="component" value="Unassembled WGS sequence"/>
</dbReference>
<sequence length="484" mass="51618">MSHAIEGLQPELFWHYFAALSRIPRPSRHEQQAARFVLQVAEEFGLEAEMDACGNVLVRKPATPGREAVPGICLQSHLDMVCEKNQDKVHDFFQDPIELVRSGPVLMANGTTLGADNGVGVAASLAVLADGNLKHGPLEFLFTVEEEIGLTGALNLTPGMVKSRILLNLDSEEEGAVYVGCAGGRDTVGSWHPRLEEAPEQSVAAVLAVKGLKGGHSGLDIDKGLGNAIKTLNRVVLRLAGLGARLSALDGGKMRNAIPRECRGLVYLPKARVEEAQALVAGFEAELRAELQPVDPELAVTLILADPSQAGSVLSIEDQERICRSIAALPSGVIRMSADIPGLVETSSNVSVVQTAASEITLVTSQRSSVGSRLEEVAQGVAALLTLGGAQVLQSDGYPGWKPNLDSPILKTAQRCYREVFNRELKVKAVHAGLECGILGERVPGLDMISFGPTLEAVHSPDEKIYIDSVGTFWAFLVAILEAR</sequence>
<dbReference type="CDD" id="cd03890">
    <property type="entry name" value="M20_pepD"/>
    <property type="match status" value="1"/>
</dbReference>
<comment type="similarity">
    <text evidence="12">Belongs to the peptidase M20C family.</text>
</comment>
<keyword evidence="4" id="KW-0479">Metal-binding</keyword>
<dbReference type="InterPro" id="IPR001160">
    <property type="entry name" value="Peptidase_M20C"/>
</dbReference>
<keyword evidence="7" id="KW-0482">Metalloprotease</keyword>
<comment type="cofactor">
    <cofactor evidence="1">
        <name>Co(2+)</name>
        <dbReference type="ChEBI" id="CHEBI:48828"/>
    </cofactor>
</comment>
<dbReference type="FunFam" id="3.40.630.10:FF:000018">
    <property type="entry name" value="Aminoacyl-histidine dipeptidase PepD"/>
    <property type="match status" value="1"/>
</dbReference>
<dbReference type="EC" id="3.4.13.18" evidence="10"/>
<keyword evidence="6" id="KW-0862">Zinc</keyword>
<dbReference type="PANTHER" id="PTHR43501:SF1">
    <property type="entry name" value="CYTOSOL NON-SPECIFIC DIPEPTIDASE"/>
    <property type="match status" value="1"/>
</dbReference>
<evidence type="ECO:0000256" key="4">
    <source>
        <dbReference type="ARBA" id="ARBA00022723"/>
    </source>
</evidence>
<reference evidence="20" key="1">
    <citation type="submission" date="2020-06" db="EMBL/GenBank/DDBJ databases">
        <title>Draft genomic sequecing of Geomonas sp. Red745.</title>
        <authorList>
            <person name="Itoh H."/>
            <person name="Xu Z.X."/>
            <person name="Ushijima N."/>
            <person name="Masuda Y."/>
            <person name="Shiratori Y."/>
            <person name="Senoo K."/>
        </authorList>
    </citation>
    <scope>NUCLEOTIDE SEQUENCE [LARGE SCALE GENOMIC DNA]</scope>
    <source>
        <strain evidence="20">Red745</strain>
    </source>
</reference>
<dbReference type="RefSeq" id="WP_183360897.1">
    <property type="nucleotide sequence ID" value="NZ_BLXZ01000003.1"/>
</dbReference>
<accession>A0A6V8N997</accession>
<gene>
    <name evidence="19" type="ORF">GMLC_19460</name>
</gene>
<evidence type="ECO:0000256" key="14">
    <source>
        <dbReference type="ARBA" id="ARBA00075285"/>
    </source>
</evidence>
<dbReference type="Gene3D" id="3.40.630.10">
    <property type="entry name" value="Zn peptidases"/>
    <property type="match status" value="2"/>
</dbReference>
<evidence type="ECO:0000256" key="5">
    <source>
        <dbReference type="ARBA" id="ARBA00022801"/>
    </source>
</evidence>
<name>A0A6V8N997_9BACT</name>
<evidence type="ECO:0000256" key="7">
    <source>
        <dbReference type="ARBA" id="ARBA00023049"/>
    </source>
</evidence>
<dbReference type="Pfam" id="PF01546">
    <property type="entry name" value="Peptidase_M20"/>
    <property type="match status" value="1"/>
</dbReference>
<dbReference type="FunFam" id="3.40.630.10:FF:000015">
    <property type="entry name" value="Aminoacyl-histidine dipeptidase PepD"/>
    <property type="match status" value="1"/>
</dbReference>
<evidence type="ECO:0000313" key="20">
    <source>
        <dbReference type="Proteomes" id="UP000587586"/>
    </source>
</evidence>
<dbReference type="GO" id="GO:0046872">
    <property type="term" value="F:metal ion binding"/>
    <property type="evidence" value="ECO:0007669"/>
    <property type="project" value="UniProtKB-KW"/>
</dbReference>
<keyword evidence="20" id="KW-1185">Reference proteome</keyword>
<dbReference type="PIRSF" id="PIRSF016599">
    <property type="entry name" value="Xaa-His_dipept"/>
    <property type="match status" value="1"/>
</dbReference>
<feature type="domain" description="Peptidase M20 dimerisation" evidence="18">
    <location>
        <begin position="208"/>
        <end position="292"/>
    </location>
</feature>
<dbReference type="InterPro" id="IPR002933">
    <property type="entry name" value="Peptidase_M20"/>
</dbReference>
<dbReference type="AlphaFoldDB" id="A0A6V8N997"/>
<evidence type="ECO:0000256" key="6">
    <source>
        <dbReference type="ARBA" id="ARBA00022833"/>
    </source>
</evidence>
<comment type="caution">
    <text evidence="19">The sequence shown here is derived from an EMBL/GenBank/DDBJ whole genome shotgun (WGS) entry which is preliminary data.</text>
</comment>
<dbReference type="PRINTS" id="PR00934">
    <property type="entry name" value="XHISDIPTASE"/>
</dbReference>
<evidence type="ECO:0000256" key="10">
    <source>
        <dbReference type="ARBA" id="ARBA00038976"/>
    </source>
</evidence>
<evidence type="ECO:0000256" key="16">
    <source>
        <dbReference type="ARBA" id="ARBA00077688"/>
    </source>
</evidence>
<keyword evidence="8" id="KW-0170">Cobalt</keyword>
<dbReference type="PANTHER" id="PTHR43501">
    <property type="entry name" value="CYTOSOL NON-SPECIFIC DIPEPTIDASE"/>
    <property type="match status" value="1"/>
</dbReference>
<evidence type="ECO:0000256" key="11">
    <source>
        <dbReference type="ARBA" id="ARBA00044252"/>
    </source>
</evidence>
<comment type="catalytic activity">
    <reaction evidence="9">
        <text>Hydrolysis of dipeptides, preferentially hydrophobic dipeptides including prolyl amino acids.</text>
        <dbReference type="EC" id="3.4.13.18"/>
    </reaction>
</comment>
<dbReference type="GO" id="GO:0070573">
    <property type="term" value="F:metallodipeptidase activity"/>
    <property type="evidence" value="ECO:0007669"/>
    <property type="project" value="TreeGrafter"/>
</dbReference>
<evidence type="ECO:0000256" key="15">
    <source>
        <dbReference type="ARBA" id="ARBA00076004"/>
    </source>
</evidence>
<dbReference type="GO" id="GO:0006508">
    <property type="term" value="P:proteolysis"/>
    <property type="evidence" value="ECO:0007669"/>
    <property type="project" value="UniProtKB-KW"/>
</dbReference>
<comment type="cofactor">
    <cofactor evidence="2">
        <name>Zn(2+)</name>
        <dbReference type="ChEBI" id="CHEBI:29105"/>
    </cofactor>
</comment>
<keyword evidence="5" id="KW-0378">Hydrolase</keyword>
<evidence type="ECO:0000256" key="1">
    <source>
        <dbReference type="ARBA" id="ARBA00001941"/>
    </source>
</evidence>
<dbReference type="SUPFAM" id="SSF53187">
    <property type="entry name" value="Zn-dependent exopeptidases"/>
    <property type="match status" value="1"/>
</dbReference>
<dbReference type="Pfam" id="PF07687">
    <property type="entry name" value="M20_dimer"/>
    <property type="match status" value="1"/>
</dbReference>
<evidence type="ECO:0000256" key="13">
    <source>
        <dbReference type="ARBA" id="ARBA00071271"/>
    </source>
</evidence>
<dbReference type="InterPro" id="IPR011650">
    <property type="entry name" value="Peptidase_M20_dimer"/>
</dbReference>
<evidence type="ECO:0000259" key="18">
    <source>
        <dbReference type="Pfam" id="PF07687"/>
    </source>
</evidence>
<dbReference type="NCBIfam" id="TIGR01893">
    <property type="entry name" value="aa-his-dipept"/>
    <property type="match status" value="1"/>
</dbReference>
<protein>
    <recommendedName>
        <fullName evidence="13">Cytosol non-specific dipeptidase</fullName>
        <ecNumber evidence="10">3.4.13.18</ecNumber>
    </recommendedName>
    <alternativeName>
        <fullName evidence="16">Aminoacyl-histidine dipeptidase</fullName>
    </alternativeName>
    <alternativeName>
        <fullName evidence="15">Beta-alanyl-histidine dipeptidase</fullName>
    </alternativeName>
    <alternativeName>
        <fullName evidence="14">Carnosinase</fullName>
    </alternativeName>
    <alternativeName>
        <fullName evidence="11">Peptidase D</fullName>
    </alternativeName>
    <alternativeName>
        <fullName evidence="17">Xaa-His dipeptidase</fullName>
    </alternativeName>
</protein>
<evidence type="ECO:0000256" key="9">
    <source>
        <dbReference type="ARBA" id="ARBA00036421"/>
    </source>
</evidence>
<evidence type="ECO:0000256" key="8">
    <source>
        <dbReference type="ARBA" id="ARBA00023285"/>
    </source>
</evidence>
<keyword evidence="3" id="KW-0645">Protease</keyword>
<evidence type="ECO:0000256" key="3">
    <source>
        <dbReference type="ARBA" id="ARBA00022670"/>
    </source>
</evidence>
<evidence type="ECO:0000256" key="12">
    <source>
        <dbReference type="ARBA" id="ARBA00061423"/>
    </source>
</evidence>
<evidence type="ECO:0000313" key="19">
    <source>
        <dbReference type="EMBL" id="GFO68367.1"/>
    </source>
</evidence>
<evidence type="ECO:0000256" key="2">
    <source>
        <dbReference type="ARBA" id="ARBA00001947"/>
    </source>
</evidence>
<dbReference type="GO" id="GO:0005829">
    <property type="term" value="C:cytosol"/>
    <property type="evidence" value="ECO:0007669"/>
    <property type="project" value="TreeGrafter"/>
</dbReference>
<dbReference type="EMBL" id="BLXZ01000003">
    <property type="protein sequence ID" value="GFO68367.1"/>
    <property type="molecule type" value="Genomic_DNA"/>
</dbReference>
<proteinExistence type="inferred from homology"/>
<organism evidence="19 20">
    <name type="scientific">Geomonas limicola</name>
    <dbReference type="NCBI Taxonomy" id="2740186"/>
    <lineage>
        <taxon>Bacteria</taxon>
        <taxon>Pseudomonadati</taxon>
        <taxon>Thermodesulfobacteriota</taxon>
        <taxon>Desulfuromonadia</taxon>
        <taxon>Geobacterales</taxon>
        <taxon>Geobacteraceae</taxon>
        <taxon>Geomonas</taxon>
    </lineage>
</organism>